<reference evidence="2 3" key="1">
    <citation type="submission" date="2024-02" db="EMBL/GenBank/DDBJ databases">
        <title>De novo assembly and annotation of 12 fungi associated with fruit tree decline syndrome in Ontario, Canada.</title>
        <authorList>
            <person name="Sulman M."/>
            <person name="Ellouze W."/>
            <person name="Ilyukhin E."/>
        </authorList>
    </citation>
    <scope>NUCLEOTIDE SEQUENCE [LARGE SCALE GENOMIC DNA]</scope>
    <source>
        <strain evidence="2 3">FDS-637</strain>
    </source>
</reference>
<dbReference type="PANTHER" id="PTHR35205">
    <property type="entry name" value="NB-ARC AND TPR DOMAIN PROTEIN"/>
    <property type="match status" value="1"/>
</dbReference>
<dbReference type="SUPFAM" id="SSF52540">
    <property type="entry name" value="P-loop containing nucleoside triphosphate hydrolases"/>
    <property type="match status" value="1"/>
</dbReference>
<feature type="domain" description="Fungal death-pathway protein SesB" evidence="1">
    <location>
        <begin position="2"/>
        <end position="25"/>
    </location>
</feature>
<proteinExistence type="predicted"/>
<dbReference type="EMBL" id="JAJVCZ030000004">
    <property type="protein sequence ID" value="KAL0261172.1"/>
    <property type="molecule type" value="Genomic_DNA"/>
</dbReference>
<evidence type="ECO:0000313" key="3">
    <source>
        <dbReference type="Proteomes" id="UP001430584"/>
    </source>
</evidence>
<dbReference type="InterPro" id="IPR011990">
    <property type="entry name" value="TPR-like_helical_dom_sf"/>
</dbReference>
<accession>A0ABR3CKL7</accession>
<protein>
    <recommendedName>
        <fullName evidence="1">Fungal death-pathway protein SesB domain-containing protein</fullName>
    </recommendedName>
</protein>
<evidence type="ECO:0000259" key="1">
    <source>
        <dbReference type="Pfam" id="PF17046"/>
    </source>
</evidence>
<dbReference type="Proteomes" id="UP001430584">
    <property type="component" value="Unassembled WGS sequence"/>
</dbReference>
<dbReference type="InterPro" id="IPR031469">
    <property type="entry name" value="SesB_dom"/>
</dbReference>
<dbReference type="Gene3D" id="1.25.40.10">
    <property type="entry name" value="Tetratricopeptide repeat domain"/>
    <property type="match status" value="1"/>
</dbReference>
<dbReference type="InterPro" id="IPR027417">
    <property type="entry name" value="P-loop_NTPase"/>
</dbReference>
<dbReference type="GeneID" id="92008953"/>
<dbReference type="Gene3D" id="3.40.50.300">
    <property type="entry name" value="P-loop containing nucleotide triphosphate hydrolases"/>
    <property type="match status" value="1"/>
</dbReference>
<name>A0ABR3CKL7_9PEZI</name>
<comment type="caution">
    <text evidence="2">The sequence shown here is derived from an EMBL/GenBank/DDBJ whole genome shotgun (WGS) entry which is preliminary data.</text>
</comment>
<dbReference type="RefSeq" id="XP_066634201.1">
    <property type="nucleotide sequence ID" value="XM_066776320.1"/>
</dbReference>
<keyword evidence="3" id="KW-1185">Reference proteome</keyword>
<organism evidence="2 3">
    <name type="scientific">Diplodia seriata</name>
    <dbReference type="NCBI Taxonomy" id="420778"/>
    <lineage>
        <taxon>Eukaryota</taxon>
        <taxon>Fungi</taxon>
        <taxon>Dikarya</taxon>
        <taxon>Ascomycota</taxon>
        <taxon>Pezizomycotina</taxon>
        <taxon>Dothideomycetes</taxon>
        <taxon>Dothideomycetes incertae sedis</taxon>
        <taxon>Botryosphaeriales</taxon>
        <taxon>Botryosphaeriaceae</taxon>
        <taxon>Diplodia</taxon>
    </lineage>
</organism>
<dbReference type="PANTHER" id="PTHR35205:SF1">
    <property type="entry name" value="ZU5 DOMAIN-CONTAINING PROTEIN"/>
    <property type="match status" value="1"/>
</dbReference>
<evidence type="ECO:0000313" key="2">
    <source>
        <dbReference type="EMBL" id="KAL0261172.1"/>
    </source>
</evidence>
<gene>
    <name evidence="2" type="ORF">SLS55_004868</name>
</gene>
<sequence>MSGNAAFSGSDNQGFQLGNNWGTIHLGRESGRTQKSQFAIEFAYRLSESHPSNEQAPFYFWVDASNQSRFVASFVDIAVQLGLVRRAEGIEKPQDTLQAVKDWLVDKRNGRWVLIVDNADRPSVFFSPNTQVEKTGRNLANFLPQSPNGSILITSRHQRLALKLVGNRPADVLEVEAMPTAQALDLMRKHVRFALADTPSAIELLEVLGFVPLAIVQASCYIHQRKSAAPLSKYVEDLRQTSLHSPVVDRNPDVWCKHPAVDTEQETEEDIRNLQTLSLVTYSPGRSELQMHSLVKYAIRVWLEGYAKSWEDLSFRVLADGFPLELETSNRALCDQLITQKYERGILLYGEEKYEESRGLLSQVKDYWERQSGKEDTDTLDAMAWLGRVLQQCDELEASEDLIREV</sequence>
<dbReference type="Pfam" id="PF17046">
    <property type="entry name" value="Ses_B"/>
    <property type="match status" value="1"/>
</dbReference>